<dbReference type="Proteomes" id="UP001597478">
    <property type="component" value="Unassembled WGS sequence"/>
</dbReference>
<evidence type="ECO:0000256" key="3">
    <source>
        <dbReference type="ARBA" id="ARBA00022827"/>
    </source>
</evidence>
<gene>
    <name evidence="6" type="ORF">ACFS2C_19270</name>
</gene>
<organism evidence="6 7">
    <name type="scientific">Prauserella oleivorans</name>
    <dbReference type="NCBI Taxonomy" id="1478153"/>
    <lineage>
        <taxon>Bacteria</taxon>
        <taxon>Bacillati</taxon>
        <taxon>Actinomycetota</taxon>
        <taxon>Actinomycetes</taxon>
        <taxon>Pseudonocardiales</taxon>
        <taxon>Pseudonocardiaceae</taxon>
        <taxon>Prauserella</taxon>
    </lineage>
</organism>
<comment type="cofactor">
    <cofactor evidence="1">
        <name>FAD</name>
        <dbReference type="ChEBI" id="CHEBI:57692"/>
    </cofactor>
</comment>
<dbReference type="SUPFAM" id="SSF51905">
    <property type="entry name" value="FAD/NAD(P)-binding domain"/>
    <property type="match status" value="1"/>
</dbReference>
<evidence type="ECO:0000256" key="4">
    <source>
        <dbReference type="ARBA" id="ARBA00023002"/>
    </source>
</evidence>
<keyword evidence="2" id="KW-0285">Flavoprotein</keyword>
<dbReference type="InterPro" id="IPR027477">
    <property type="entry name" value="Succ_DH/fumarate_Rdtase_cat_sf"/>
</dbReference>
<comment type="caution">
    <text evidence="6">The sequence shown here is derived from an EMBL/GenBank/DDBJ whole genome shotgun (WGS) entry which is preliminary data.</text>
</comment>
<dbReference type="RefSeq" id="WP_377392581.1">
    <property type="nucleotide sequence ID" value="NZ_JBHSAN010000031.1"/>
</dbReference>
<evidence type="ECO:0000313" key="6">
    <source>
        <dbReference type="EMBL" id="MFD2801534.1"/>
    </source>
</evidence>
<dbReference type="InterPro" id="IPR050315">
    <property type="entry name" value="FAD-oxidoreductase_2"/>
</dbReference>
<keyword evidence="4" id="KW-0560">Oxidoreductase</keyword>
<feature type="domain" description="FAD-dependent oxidoreductase 2 FAD-binding" evidence="5">
    <location>
        <begin position="5"/>
        <end position="514"/>
    </location>
</feature>
<evidence type="ECO:0000313" key="7">
    <source>
        <dbReference type="Proteomes" id="UP001597478"/>
    </source>
</evidence>
<dbReference type="PANTHER" id="PTHR43400:SF10">
    <property type="entry name" value="3-OXOSTEROID 1-DEHYDROGENASE"/>
    <property type="match status" value="1"/>
</dbReference>
<evidence type="ECO:0000256" key="1">
    <source>
        <dbReference type="ARBA" id="ARBA00001974"/>
    </source>
</evidence>
<accession>A0ABW5WC07</accession>
<dbReference type="Gene3D" id="3.50.50.60">
    <property type="entry name" value="FAD/NAD(P)-binding domain"/>
    <property type="match status" value="2"/>
</dbReference>
<dbReference type="InterPro" id="IPR003953">
    <property type="entry name" value="FAD-dep_OxRdtase_2_FAD-bd"/>
</dbReference>
<evidence type="ECO:0000256" key="2">
    <source>
        <dbReference type="ARBA" id="ARBA00022630"/>
    </source>
</evidence>
<name>A0ABW5WC07_9PSEU</name>
<sequence>MDEFDVVVLGSGAAGLMAALSAADAGAHVGVFEKASLIGGTTCLSSGVAWLPNNRYAREAGVADSREEALAYLGSLSRDMILPGMAEVFVDSVDELTTWLETRTPLGLSLVPGYPDYHPEHPGGKPAGGRSVEPRLFPFGRLGEWADRLVGHTRPMMVRETPIGGGTGFIAAEEQRRREDQRLEGLGRAMIGALLTGCLDHGIEPERGARAVELVREGDRVTGVRFDGGREVRARRGVVIATGGFEWDADLARDFLRGPMVYPATVPTNTGDGLRMAMKVGARLGNMREAWWVPVCVLPGQENYGEQAVYLVLRERTVPRSIMVNRKGVRFTNEAANYNALGGSFHQLDPASFDYVNQPCWLVYDAGHVAEYGGFQLPPGQAPEWAHRADSIPELAGKIGVDPDALTATVARWNDLVAQGRDADFGRGDSAYDGFVGDKRAYPGAASTLGPVDTAPFYAVELHISTLGTKGGPRTDIDGAVIDVDGNTIPGLYAAGNAMAGPTGMVYGGAGGTLGPALVFGYRAGRRAAVATGGRR</sequence>
<keyword evidence="3" id="KW-0274">FAD</keyword>
<dbReference type="Pfam" id="PF00890">
    <property type="entry name" value="FAD_binding_2"/>
    <property type="match status" value="1"/>
</dbReference>
<reference evidence="7" key="1">
    <citation type="journal article" date="2019" name="Int. J. Syst. Evol. Microbiol.">
        <title>The Global Catalogue of Microorganisms (GCM) 10K type strain sequencing project: providing services to taxonomists for standard genome sequencing and annotation.</title>
        <authorList>
            <consortium name="The Broad Institute Genomics Platform"/>
            <consortium name="The Broad Institute Genome Sequencing Center for Infectious Disease"/>
            <person name="Wu L."/>
            <person name="Ma J."/>
        </authorList>
    </citation>
    <scope>NUCLEOTIDE SEQUENCE [LARGE SCALE GENOMIC DNA]</scope>
    <source>
        <strain evidence="7">IBRC-M 10906</strain>
    </source>
</reference>
<dbReference type="EMBL" id="JBHUOF010000032">
    <property type="protein sequence ID" value="MFD2801534.1"/>
    <property type="molecule type" value="Genomic_DNA"/>
</dbReference>
<evidence type="ECO:0000259" key="5">
    <source>
        <dbReference type="Pfam" id="PF00890"/>
    </source>
</evidence>
<dbReference type="InterPro" id="IPR036188">
    <property type="entry name" value="FAD/NAD-bd_sf"/>
</dbReference>
<dbReference type="SUPFAM" id="SSF56425">
    <property type="entry name" value="Succinate dehydrogenase/fumarate reductase flavoprotein, catalytic domain"/>
    <property type="match status" value="1"/>
</dbReference>
<keyword evidence="7" id="KW-1185">Reference proteome</keyword>
<protein>
    <submittedName>
        <fullName evidence="6">FAD-dependent oxidoreductase</fullName>
    </submittedName>
</protein>
<proteinExistence type="predicted"/>
<dbReference type="PANTHER" id="PTHR43400">
    <property type="entry name" value="FUMARATE REDUCTASE"/>
    <property type="match status" value="1"/>
</dbReference>